<dbReference type="RefSeq" id="WP_086759414.1">
    <property type="nucleotide sequence ID" value="NZ_JAGJBZ010000003.1"/>
</dbReference>
<feature type="region of interest" description="Disordered" evidence="1">
    <location>
        <begin position="50"/>
        <end position="72"/>
    </location>
</feature>
<proteinExistence type="predicted"/>
<gene>
    <name evidence="2" type="ORF">PV517_34585</name>
</gene>
<reference evidence="2 3" key="1">
    <citation type="journal article" date="2023" name="Microb. Genom.">
        <title>Mesoterricola silvestris gen. nov., sp. nov., Mesoterricola sediminis sp. nov., Geothrix oryzae sp. nov., Geothrix edaphica sp. nov., Geothrix rubra sp. nov., and Geothrix limicola sp. nov., six novel members of Acidobacteriota isolated from soils.</title>
        <authorList>
            <person name="Weisberg A.J."/>
            <person name="Pearce E."/>
            <person name="Kramer C.G."/>
            <person name="Chang J.H."/>
            <person name="Clarke C.R."/>
        </authorList>
    </citation>
    <scope>NUCLEOTIDE SEQUENCE [LARGE SCALE GENOMIC DNA]</scope>
    <source>
        <strain evidence="2 3">NRRL_B-2795</strain>
    </source>
</reference>
<evidence type="ECO:0000313" key="3">
    <source>
        <dbReference type="Proteomes" id="UP001271723"/>
    </source>
</evidence>
<keyword evidence="3" id="KW-1185">Reference proteome</keyword>
<accession>A0ABU4LDD4</accession>
<comment type="caution">
    <text evidence="2">The sequence shown here is derived from an EMBL/GenBank/DDBJ whole genome shotgun (WGS) entry which is preliminary data.</text>
</comment>
<dbReference type="EMBL" id="JARAVY010000016">
    <property type="protein sequence ID" value="MDX2913782.1"/>
    <property type="molecule type" value="Genomic_DNA"/>
</dbReference>
<protein>
    <submittedName>
        <fullName evidence="2">Uncharacterized protein</fullName>
    </submittedName>
</protein>
<organism evidence="2 3">
    <name type="scientific">Streptomyces griseiscabiei</name>
    <dbReference type="NCBI Taxonomy" id="2993540"/>
    <lineage>
        <taxon>Bacteria</taxon>
        <taxon>Bacillati</taxon>
        <taxon>Actinomycetota</taxon>
        <taxon>Actinomycetes</taxon>
        <taxon>Kitasatosporales</taxon>
        <taxon>Streptomycetaceae</taxon>
        <taxon>Streptomyces</taxon>
    </lineage>
</organism>
<name>A0ABU4LDD4_9ACTN</name>
<evidence type="ECO:0000313" key="2">
    <source>
        <dbReference type="EMBL" id="MDX2913782.1"/>
    </source>
</evidence>
<evidence type="ECO:0000256" key="1">
    <source>
        <dbReference type="SAM" id="MobiDB-lite"/>
    </source>
</evidence>
<sequence length="117" mass="12944">MSYAEQEAAMARASIEYQQHIDMGMEAAYGAQADVGAPYGPYFPDLRHSKVESTLTPTPDPGCEPDAEPSSLLDDQEEAYEYLIRTLSDDQRAALRVLSVEGPVDALHQLLDRLWGE</sequence>
<dbReference type="Proteomes" id="UP001271723">
    <property type="component" value="Unassembled WGS sequence"/>
</dbReference>